<evidence type="ECO:0000259" key="3">
    <source>
        <dbReference type="Pfam" id="PF17177"/>
    </source>
</evidence>
<feature type="region of interest" description="Disordered" evidence="2">
    <location>
        <begin position="22"/>
        <end position="42"/>
    </location>
</feature>
<dbReference type="Pfam" id="PF01535">
    <property type="entry name" value="PPR"/>
    <property type="match status" value="2"/>
</dbReference>
<evidence type="ECO:0000313" key="5">
    <source>
        <dbReference type="Proteomes" id="UP000188354"/>
    </source>
</evidence>
<dbReference type="InterPro" id="IPR002885">
    <property type="entry name" value="PPR_rpt"/>
</dbReference>
<dbReference type="PANTHER" id="PTHR47262">
    <property type="entry name" value="OS02G0132600 PROTEIN"/>
    <property type="match status" value="1"/>
</dbReference>
<dbReference type="Gene3D" id="1.25.40.10">
    <property type="entry name" value="Tetratricopeptide repeat domain"/>
    <property type="match status" value="1"/>
</dbReference>
<evidence type="ECO:0000256" key="2">
    <source>
        <dbReference type="SAM" id="MobiDB-lite"/>
    </source>
</evidence>
<gene>
    <name evidence="4" type="ORF">TanjilG_11795</name>
</gene>
<dbReference type="InterPro" id="IPR033443">
    <property type="entry name" value="PROP1-like_PPR_dom"/>
</dbReference>
<organism evidence="4 5">
    <name type="scientific">Lupinus angustifolius</name>
    <name type="common">Narrow-leaved blue lupine</name>
    <dbReference type="NCBI Taxonomy" id="3871"/>
    <lineage>
        <taxon>Eukaryota</taxon>
        <taxon>Viridiplantae</taxon>
        <taxon>Streptophyta</taxon>
        <taxon>Embryophyta</taxon>
        <taxon>Tracheophyta</taxon>
        <taxon>Spermatophyta</taxon>
        <taxon>Magnoliopsida</taxon>
        <taxon>eudicotyledons</taxon>
        <taxon>Gunneridae</taxon>
        <taxon>Pentapetalae</taxon>
        <taxon>rosids</taxon>
        <taxon>fabids</taxon>
        <taxon>Fabales</taxon>
        <taxon>Fabaceae</taxon>
        <taxon>Papilionoideae</taxon>
        <taxon>50 kb inversion clade</taxon>
        <taxon>genistoids sensu lato</taxon>
        <taxon>core genistoids</taxon>
        <taxon>Genisteae</taxon>
        <taxon>Lupinus</taxon>
    </lineage>
</organism>
<evidence type="ECO:0000256" key="1">
    <source>
        <dbReference type="ARBA" id="ARBA00022737"/>
    </source>
</evidence>
<protein>
    <recommendedName>
        <fullName evidence="3">PROP1-like PPR domain-containing protein</fullName>
    </recommendedName>
</protein>
<dbReference type="EMBL" id="CM007370">
    <property type="protein sequence ID" value="OIW03158.1"/>
    <property type="molecule type" value="Genomic_DNA"/>
</dbReference>
<dbReference type="PANTHER" id="PTHR47262:SF1">
    <property type="entry name" value="OS02G0132600 PROTEIN"/>
    <property type="match status" value="1"/>
</dbReference>
<keyword evidence="5" id="KW-1185">Reference proteome</keyword>
<keyword evidence="1" id="KW-0677">Repeat</keyword>
<dbReference type="AlphaFoldDB" id="A0A4P1R675"/>
<dbReference type="NCBIfam" id="TIGR00756">
    <property type="entry name" value="PPR"/>
    <property type="match status" value="1"/>
</dbReference>
<dbReference type="Proteomes" id="UP000188354">
    <property type="component" value="Chromosome LG10"/>
</dbReference>
<sequence length="846" mass="96776">MIISQMRYSYCSYFLRRRNLSTRSRSSSSPNNNFNSESSSLVSGFDADSTLSSLKIKRPSLSDDSSNLVFKQISSIFYGGELVKRPGSEKIDGEKEFERTPKISWLSNISQSNTYLRRKEPSREKKQKCMFELSQRSRFDRLIEICAKVLGTGATIELFGKVGREPGLKGYTTLIEMCIDRARGTDDDDIATEEMGKVFHLFKSMREQGLDLAEQAYRPLLLYIIDTCLVEEFHFFCNVIKDENPSSLARLGYYEMMLWLRVNNEEKIQGLCDYILENDDEDASNLRESYLLALCESERKKQILDLLEIIDIKKLSSTESVSQIFQALGRLLLEPVAEKFLLDFKTCESYLLALCESERKKQILDLLEIIDIKKLSSTESVSQIFQALGRLLLEPVAEKFLLDFKTCEGLGIAFLFKFLPFAEFTEIFLRIADHEADNITNFIASYTINIPNVSVEDLFIIFKDLHQRLDVSPSSSSYEKLILRSCALLKVPTALDIVDEMCEASLILSTEVLHSILQTCEETCQYDLVHRVLSTICRFKLETNDEILRCMIDLFLKMKDHQGAYKMLDYLEEINLKPTASMYNVIMAECFREKNIRDGVRVLEHMQNADVKADSQTFSYLISNSETEEDIVKYYEELKQSGVKATKQIFIALINAYAACGQLEKAKQVVLDPLIPVKSLNQIKSVLVSVLASHGQLPEALLIYEEIKEAGFTLEPKDIMNIIERTHSDGELDRLLLLLEELNDTDYWNGACGRIILYCILNNHLSSAVDLCKLLKDKFQNDELVMDVLFDKVFSPIELVESESRHLHTSLEFLSEMKDKHGLLLTQECFDLLSARANTTDLHKAD</sequence>
<dbReference type="Pfam" id="PF17177">
    <property type="entry name" value="PPR_long"/>
    <property type="match status" value="1"/>
</dbReference>
<reference evidence="4 5" key="1">
    <citation type="journal article" date="2017" name="Plant Biotechnol. J.">
        <title>A comprehensive draft genome sequence for lupin (Lupinus angustifolius), an emerging health food: insights into plant-microbe interactions and legume evolution.</title>
        <authorList>
            <person name="Hane J.K."/>
            <person name="Ming Y."/>
            <person name="Kamphuis L.G."/>
            <person name="Nelson M.N."/>
            <person name="Garg G."/>
            <person name="Atkins C.A."/>
            <person name="Bayer P.E."/>
            <person name="Bravo A."/>
            <person name="Bringans S."/>
            <person name="Cannon S."/>
            <person name="Edwards D."/>
            <person name="Foley R."/>
            <person name="Gao L.L."/>
            <person name="Harrison M.J."/>
            <person name="Huang W."/>
            <person name="Hurgobin B."/>
            <person name="Li S."/>
            <person name="Liu C.W."/>
            <person name="McGrath A."/>
            <person name="Morahan G."/>
            <person name="Murray J."/>
            <person name="Weller J."/>
            <person name="Jian J."/>
            <person name="Singh K.B."/>
        </authorList>
    </citation>
    <scope>NUCLEOTIDE SEQUENCE [LARGE SCALE GENOMIC DNA]</scope>
    <source>
        <strain evidence="5">cv. Tanjil</strain>
        <tissue evidence="4">Whole plant</tissue>
    </source>
</reference>
<dbReference type="InterPro" id="IPR011990">
    <property type="entry name" value="TPR-like_helical_dom_sf"/>
</dbReference>
<name>A0A4P1R675_LUPAN</name>
<proteinExistence type="predicted"/>
<accession>A0A4P1R675</accession>
<feature type="domain" description="PROP1-like PPR" evidence="3">
    <location>
        <begin position="483"/>
        <end position="640"/>
    </location>
</feature>
<evidence type="ECO:0000313" key="4">
    <source>
        <dbReference type="EMBL" id="OIW03158.1"/>
    </source>
</evidence>
<dbReference type="Gramene" id="OIW03158">
    <property type="protein sequence ID" value="OIW03158"/>
    <property type="gene ID" value="TanjilG_11795"/>
</dbReference>